<evidence type="ECO:0000256" key="1">
    <source>
        <dbReference type="ARBA" id="ARBA00022630"/>
    </source>
</evidence>
<evidence type="ECO:0000256" key="3">
    <source>
        <dbReference type="ARBA" id="ARBA00023002"/>
    </source>
</evidence>
<keyword evidence="4" id="KW-0732">Signal</keyword>
<keyword evidence="1" id="KW-0285">Flavoprotein</keyword>
<dbReference type="InterPro" id="IPR023753">
    <property type="entry name" value="FAD/NAD-binding_dom"/>
</dbReference>
<keyword evidence="3" id="KW-0560">Oxidoreductase</keyword>
<protein>
    <recommendedName>
        <fullName evidence="5">FAD/NAD(P)-binding domain-containing protein</fullName>
    </recommendedName>
</protein>
<dbReference type="Proteomes" id="UP001358614">
    <property type="component" value="Chromosome 1"/>
</dbReference>
<evidence type="ECO:0000256" key="2">
    <source>
        <dbReference type="ARBA" id="ARBA00022827"/>
    </source>
</evidence>
<dbReference type="AlphaFoldDB" id="A0AAX4K6K4"/>
<keyword evidence="2" id="KW-0274">FAD</keyword>
<feature type="chain" id="PRO_5043321094" description="FAD/NAD(P)-binding domain-containing protein" evidence="4">
    <location>
        <begin position="21"/>
        <end position="566"/>
    </location>
</feature>
<dbReference type="GeneID" id="91098824"/>
<feature type="signal peptide" evidence="4">
    <location>
        <begin position="1"/>
        <end position="20"/>
    </location>
</feature>
<dbReference type="Gene3D" id="3.50.50.60">
    <property type="entry name" value="FAD/NAD(P)-binding domain"/>
    <property type="match status" value="2"/>
</dbReference>
<reference evidence="6 7" key="1">
    <citation type="submission" date="2024-01" db="EMBL/GenBank/DDBJ databases">
        <title>Comparative genomics of Cryptococcus and Kwoniella reveals pathogenesis evolution and contrasting modes of karyotype evolution via chromosome fusion or intercentromeric recombination.</title>
        <authorList>
            <person name="Coelho M.A."/>
            <person name="David-Palma M."/>
            <person name="Shea T."/>
            <person name="Bowers K."/>
            <person name="McGinley-Smith S."/>
            <person name="Mohammad A.W."/>
            <person name="Gnirke A."/>
            <person name="Yurkov A.M."/>
            <person name="Nowrousian M."/>
            <person name="Sun S."/>
            <person name="Cuomo C.A."/>
            <person name="Heitman J."/>
        </authorList>
    </citation>
    <scope>NUCLEOTIDE SEQUENCE [LARGE SCALE GENOMIC DNA]</scope>
    <source>
        <strain evidence="6 7">PYCC6329</strain>
    </source>
</reference>
<dbReference type="EMBL" id="CP144089">
    <property type="protein sequence ID" value="WWD01982.1"/>
    <property type="molecule type" value="Genomic_DNA"/>
</dbReference>
<proteinExistence type="predicted"/>
<dbReference type="PANTHER" id="PTHR23023">
    <property type="entry name" value="DIMETHYLANILINE MONOOXYGENASE"/>
    <property type="match status" value="1"/>
</dbReference>
<dbReference type="InterPro" id="IPR036188">
    <property type="entry name" value="FAD/NAD-bd_sf"/>
</dbReference>
<gene>
    <name evidence="6" type="ORF">V865_000020</name>
</gene>
<sequence>MRVVLAFLACAAVAAVSGSAEQWHHFDRPIRTVAVIGAGPAGLQSAATLLQHNFDRVRLFERRGGPGGVWFYQEDTPVREPYPDKPIEEAAFDPVIKESGTVRVYEDGDEGLSIDERWREHVRPSPAWESLTTNTPRQLTGLPDVRWPADSKWVVSVHDIQRHVRAYASYHGINYEDAPWDQNSTAVTSYNTRVESLAKVGDQWVLQLKKVERLPDTHQIKVSWWSEQFDAVVVASGGFDAPHVPDIPGLKEWSAVKNEEGQHPLWHAQAYRKPETLRGKNVLLIGASVSAMGISNDIGPHVSKLYVSVRPGNRSALFKRRSYRRLYPEAEKIGEIAQFGSLSSSNSIKEGQITLDNGTILTGIDEVILATGYRHANSFLGPLVNGTIRGTDDPEVKVRPVITEGKMSQFRNVDWRGFYIDDPTLAFTTVRPWTVGRYQALAFAKVWEGTARLPSIEQQWKDYPGHGRSFFSRSFGGAQAEAAFRKYVTWLNNESLIHGGALVDYYPLEWREEFVYYASSAVGYWEPGIFSKQNFTDADRTPERNWSSEPPLEIFWKTFVDHDNDY</sequence>
<evidence type="ECO:0000313" key="6">
    <source>
        <dbReference type="EMBL" id="WWD01982.1"/>
    </source>
</evidence>
<dbReference type="PRINTS" id="PR00419">
    <property type="entry name" value="ADXRDTASE"/>
</dbReference>
<evidence type="ECO:0000313" key="7">
    <source>
        <dbReference type="Proteomes" id="UP001358614"/>
    </source>
</evidence>
<organism evidence="6 7">
    <name type="scientific">Kwoniella europaea PYCC6329</name>
    <dbReference type="NCBI Taxonomy" id="1423913"/>
    <lineage>
        <taxon>Eukaryota</taxon>
        <taxon>Fungi</taxon>
        <taxon>Dikarya</taxon>
        <taxon>Basidiomycota</taxon>
        <taxon>Agaricomycotina</taxon>
        <taxon>Tremellomycetes</taxon>
        <taxon>Tremellales</taxon>
        <taxon>Cryptococcaceae</taxon>
        <taxon>Kwoniella</taxon>
    </lineage>
</organism>
<accession>A0AAX4K6K4</accession>
<dbReference type="GO" id="GO:0016491">
    <property type="term" value="F:oxidoreductase activity"/>
    <property type="evidence" value="ECO:0007669"/>
    <property type="project" value="UniProtKB-KW"/>
</dbReference>
<keyword evidence="7" id="KW-1185">Reference proteome</keyword>
<name>A0AAX4K6K4_9TREE</name>
<evidence type="ECO:0000259" key="5">
    <source>
        <dbReference type="Pfam" id="PF07992"/>
    </source>
</evidence>
<dbReference type="Pfam" id="PF07992">
    <property type="entry name" value="Pyr_redox_2"/>
    <property type="match status" value="1"/>
</dbReference>
<dbReference type="InterPro" id="IPR050346">
    <property type="entry name" value="FMO-like"/>
</dbReference>
<dbReference type="KEGG" id="ker:91098824"/>
<evidence type="ECO:0000256" key="4">
    <source>
        <dbReference type="SAM" id="SignalP"/>
    </source>
</evidence>
<dbReference type="SUPFAM" id="SSF51905">
    <property type="entry name" value="FAD/NAD(P)-binding domain"/>
    <property type="match status" value="1"/>
</dbReference>
<feature type="domain" description="FAD/NAD(P)-binding" evidence="5">
    <location>
        <begin position="32"/>
        <end position="293"/>
    </location>
</feature>
<dbReference type="RefSeq" id="XP_066079949.1">
    <property type="nucleotide sequence ID" value="XM_066223852.1"/>
</dbReference>